<dbReference type="EMBL" id="JAHESD010000002">
    <property type="protein sequence ID" value="MBT1701842.1"/>
    <property type="molecule type" value="Genomic_DNA"/>
</dbReference>
<name>A0ABS5VM40_9BACT</name>
<dbReference type="RefSeq" id="WP_254151542.1">
    <property type="nucleotide sequence ID" value="NZ_JAHESD010000002.1"/>
</dbReference>
<accession>A0ABS5VM40</accession>
<comment type="caution">
    <text evidence="2">The sequence shown here is derived from an EMBL/GenBank/DDBJ whole genome shotgun (WGS) entry which is preliminary data.</text>
</comment>
<dbReference type="Proteomes" id="UP000772618">
    <property type="component" value="Unassembled WGS sequence"/>
</dbReference>
<organism evidence="2 3">
    <name type="scientific">Chryseosolibacter indicus</name>
    <dbReference type="NCBI Taxonomy" id="2782351"/>
    <lineage>
        <taxon>Bacteria</taxon>
        <taxon>Pseudomonadati</taxon>
        <taxon>Bacteroidota</taxon>
        <taxon>Cytophagia</taxon>
        <taxon>Cytophagales</taxon>
        <taxon>Chryseotaleaceae</taxon>
        <taxon>Chryseosolibacter</taxon>
    </lineage>
</organism>
<gene>
    <name evidence="2" type="ORF">KK060_01035</name>
</gene>
<feature type="region of interest" description="Disordered" evidence="1">
    <location>
        <begin position="1"/>
        <end position="60"/>
    </location>
</feature>
<reference evidence="2 3" key="1">
    <citation type="submission" date="2021-05" db="EMBL/GenBank/DDBJ databases">
        <title>A Polyphasic approach of four new species of the genus Ohtaekwangia: Ohtaekwangia histidinii sp. nov., Ohtaekwangia cretensis sp. nov., Ohtaekwangia indiensis sp. nov., Ohtaekwangia reichenbachii sp. nov. from diverse environment.</title>
        <authorList>
            <person name="Octaviana S."/>
        </authorList>
    </citation>
    <scope>NUCLEOTIDE SEQUENCE [LARGE SCALE GENOMIC DNA]</scope>
    <source>
        <strain evidence="2 3">PWU20</strain>
    </source>
</reference>
<sequence length="60" mass="6194">MKPKKNTGNKNSKLPPISESSKKQKHQEGVSGTSESAGGSRDGNVGHQSSTSGGKGDRQV</sequence>
<keyword evidence="3" id="KW-1185">Reference proteome</keyword>
<evidence type="ECO:0000256" key="1">
    <source>
        <dbReference type="SAM" id="MobiDB-lite"/>
    </source>
</evidence>
<proteinExistence type="predicted"/>
<evidence type="ECO:0000313" key="3">
    <source>
        <dbReference type="Proteomes" id="UP000772618"/>
    </source>
</evidence>
<protein>
    <recommendedName>
        <fullName evidence="4">YuzL family protein</fullName>
    </recommendedName>
</protein>
<evidence type="ECO:0008006" key="4">
    <source>
        <dbReference type="Google" id="ProtNLM"/>
    </source>
</evidence>
<evidence type="ECO:0000313" key="2">
    <source>
        <dbReference type="EMBL" id="MBT1701842.1"/>
    </source>
</evidence>